<sequence length="259" mass="28512">MIRFLKKLSVVLITCPLLFLTTGVSANSSTVIEGGQIDKGRTLVPLRAIFEELDANVSWNQKSQTITATKGATKITLKIGSSNTTINGKNKKIDVPASIKDNQTLVPLRFVSEALGAQVQWDNTLNTATITQGMKVIKVHVTNKMSSSWTGTYKHFEKGKGYERSGALIITNEHQNTFDFSLDVGSNDGNDGHYFNGYVEATASYKGNTALVDYTDEYEQSCKLTFVRTNTGVKVQEKNDGCTDFRGANIDFNFTLIKK</sequence>
<dbReference type="Proteomes" id="UP001601058">
    <property type="component" value="Unassembled WGS sequence"/>
</dbReference>
<keyword evidence="1" id="KW-0732">Signal</keyword>
<feature type="domain" description="Copper amine oxidase-like N-terminal" evidence="2">
    <location>
        <begin position="36"/>
        <end position="130"/>
    </location>
</feature>
<evidence type="ECO:0000259" key="2">
    <source>
        <dbReference type="Pfam" id="PF07833"/>
    </source>
</evidence>
<dbReference type="Gene3D" id="3.30.457.10">
    <property type="entry name" value="Copper amine oxidase-like, N-terminal domain"/>
    <property type="match status" value="1"/>
</dbReference>
<feature type="chain" id="PRO_5045380360" evidence="1">
    <location>
        <begin position="27"/>
        <end position="259"/>
    </location>
</feature>
<proteinExistence type="predicted"/>
<dbReference type="InterPro" id="IPR036582">
    <property type="entry name" value="Mao_N_sf"/>
</dbReference>
<organism evidence="3 4">
    <name type="scientific">Cytobacillus mangrovibacter</name>
    <dbReference type="NCBI Taxonomy" id="3299024"/>
    <lineage>
        <taxon>Bacteria</taxon>
        <taxon>Bacillati</taxon>
        <taxon>Bacillota</taxon>
        <taxon>Bacilli</taxon>
        <taxon>Bacillales</taxon>
        <taxon>Bacillaceae</taxon>
        <taxon>Cytobacillus</taxon>
    </lineage>
</organism>
<dbReference type="SUPFAM" id="SSF55383">
    <property type="entry name" value="Copper amine oxidase, domain N"/>
    <property type="match status" value="1"/>
</dbReference>
<reference evidence="3 4" key="1">
    <citation type="submission" date="2024-08" db="EMBL/GenBank/DDBJ databases">
        <title>Two novel Cytobacillus novel species.</title>
        <authorList>
            <person name="Liu G."/>
        </authorList>
    </citation>
    <scope>NUCLEOTIDE SEQUENCE [LARGE SCALE GENOMIC DNA]</scope>
    <source>
        <strain evidence="3 4">FJAT-53684</strain>
    </source>
</reference>
<name>A0ABW6K5K8_9BACI</name>
<protein>
    <submittedName>
        <fullName evidence="3">Copper amine oxidase N-terminal domain-containing protein</fullName>
    </submittedName>
</protein>
<gene>
    <name evidence="3" type="ORF">ACFYKT_17480</name>
</gene>
<dbReference type="InterPro" id="IPR012854">
    <property type="entry name" value="Cu_amine_oxidase-like_N"/>
</dbReference>
<accession>A0ABW6K5K8</accession>
<dbReference type="Pfam" id="PF07833">
    <property type="entry name" value="Cu_amine_oxidN1"/>
    <property type="match status" value="1"/>
</dbReference>
<dbReference type="EMBL" id="JBIACJ010000010">
    <property type="protein sequence ID" value="MFE8698138.1"/>
    <property type="molecule type" value="Genomic_DNA"/>
</dbReference>
<dbReference type="RefSeq" id="WP_389222239.1">
    <property type="nucleotide sequence ID" value="NZ_JBIACJ010000010.1"/>
</dbReference>
<comment type="caution">
    <text evidence="3">The sequence shown here is derived from an EMBL/GenBank/DDBJ whole genome shotgun (WGS) entry which is preliminary data.</text>
</comment>
<evidence type="ECO:0000313" key="4">
    <source>
        <dbReference type="Proteomes" id="UP001601058"/>
    </source>
</evidence>
<keyword evidence="4" id="KW-1185">Reference proteome</keyword>
<evidence type="ECO:0000256" key="1">
    <source>
        <dbReference type="SAM" id="SignalP"/>
    </source>
</evidence>
<feature type="signal peptide" evidence="1">
    <location>
        <begin position="1"/>
        <end position="26"/>
    </location>
</feature>
<evidence type="ECO:0000313" key="3">
    <source>
        <dbReference type="EMBL" id="MFE8698138.1"/>
    </source>
</evidence>